<reference evidence="4" key="1">
    <citation type="journal article" date="2019" name="Int. J. Syst. Evol. Microbiol.">
        <title>The Global Catalogue of Microorganisms (GCM) 10K type strain sequencing project: providing services to taxonomists for standard genome sequencing and annotation.</title>
        <authorList>
            <consortium name="The Broad Institute Genomics Platform"/>
            <consortium name="The Broad Institute Genome Sequencing Center for Infectious Disease"/>
            <person name="Wu L."/>
            <person name="Ma J."/>
        </authorList>
    </citation>
    <scope>NUCLEOTIDE SEQUENCE [LARGE SCALE GENOMIC DNA]</scope>
    <source>
        <strain evidence="4">JCM 3367</strain>
    </source>
</reference>
<evidence type="ECO:0000256" key="2">
    <source>
        <dbReference type="SAM" id="Phobius"/>
    </source>
</evidence>
<keyword evidence="2" id="KW-0472">Membrane</keyword>
<evidence type="ECO:0000256" key="1">
    <source>
        <dbReference type="SAM" id="MobiDB-lite"/>
    </source>
</evidence>
<organism evidence="3 4">
    <name type="scientific">Pilimelia columellifera subsp. columellifera</name>
    <dbReference type="NCBI Taxonomy" id="706583"/>
    <lineage>
        <taxon>Bacteria</taxon>
        <taxon>Bacillati</taxon>
        <taxon>Actinomycetota</taxon>
        <taxon>Actinomycetes</taxon>
        <taxon>Micromonosporales</taxon>
        <taxon>Micromonosporaceae</taxon>
        <taxon>Pilimelia</taxon>
    </lineage>
</organism>
<protein>
    <submittedName>
        <fullName evidence="3">Uncharacterized protein</fullName>
    </submittedName>
</protein>
<gene>
    <name evidence="3" type="ORF">GCM10010201_03680</name>
</gene>
<dbReference type="Proteomes" id="UP001499978">
    <property type="component" value="Unassembled WGS sequence"/>
</dbReference>
<feature type="transmembrane region" description="Helical" evidence="2">
    <location>
        <begin position="263"/>
        <end position="284"/>
    </location>
</feature>
<evidence type="ECO:0000313" key="3">
    <source>
        <dbReference type="EMBL" id="GAA2511855.1"/>
    </source>
</evidence>
<keyword evidence="2" id="KW-1133">Transmembrane helix</keyword>
<comment type="caution">
    <text evidence="3">The sequence shown here is derived from an EMBL/GenBank/DDBJ whole genome shotgun (WGS) entry which is preliminary data.</text>
</comment>
<dbReference type="RefSeq" id="WP_344167131.1">
    <property type="nucleotide sequence ID" value="NZ_BAAARY010000001.1"/>
</dbReference>
<proteinExistence type="predicted"/>
<feature type="compositionally biased region" description="Low complexity" evidence="1">
    <location>
        <begin position="155"/>
        <end position="165"/>
    </location>
</feature>
<name>A0ABP6AAZ7_9ACTN</name>
<feature type="region of interest" description="Disordered" evidence="1">
    <location>
        <begin position="148"/>
        <end position="228"/>
    </location>
</feature>
<accession>A0ABP6AAZ7</accession>
<dbReference type="EMBL" id="BAAARY010000001">
    <property type="protein sequence ID" value="GAA2511855.1"/>
    <property type="molecule type" value="Genomic_DNA"/>
</dbReference>
<keyword evidence="2" id="KW-0812">Transmembrane</keyword>
<sequence length="294" mass="29471">MSLHSLLVFHEKAELGSGIVARIALRRQVGRSTVGSLAGVLLVLAAGPAAATEVGLGGRVVTFNGGSLLGLRCASTVDTETVVIQAETTLRVRNRTGHRATLLLDGEPFGEVAKRAVAEVLFHHGPVELSLKPHCVVTSQATVRVQVVEPPAPRPTGSAPPEGTAPAPPGGGPVRPGATPQSPAPTAGDTAPVAVDNPEVVDGRAPVGGPRPSNGGGAGSGGAAVDVPMGDALTRAGRTLPNNPPAEAMAAVDPVVDRGPITLLGLLALICISGVLTGAIRAILAQRSTRTSSM</sequence>
<evidence type="ECO:0000313" key="4">
    <source>
        <dbReference type="Proteomes" id="UP001499978"/>
    </source>
</evidence>
<keyword evidence="4" id="KW-1185">Reference proteome</keyword>